<gene>
    <name evidence="4" type="ORF">QBC36DRAFT_333857</name>
</gene>
<proteinExistence type="predicted"/>
<dbReference type="InterPro" id="IPR036778">
    <property type="entry name" value="OHCU_decarboxylase_sf"/>
</dbReference>
<keyword evidence="5" id="KW-1185">Reference proteome</keyword>
<dbReference type="GO" id="GO:0006144">
    <property type="term" value="P:purine nucleobase metabolic process"/>
    <property type="evidence" value="ECO:0007669"/>
    <property type="project" value="UniProtKB-KW"/>
</dbReference>
<dbReference type="PANTHER" id="PTHR37987">
    <property type="entry name" value="CHROMOSOME 9, WHOLE GENOME SHOTGUN SEQUENCE"/>
    <property type="match status" value="1"/>
</dbReference>
<feature type="compositionally biased region" description="Basic and acidic residues" evidence="2">
    <location>
        <begin position="111"/>
        <end position="127"/>
    </location>
</feature>
<accession>A0AAN6W2U0</accession>
<dbReference type="Pfam" id="PF09349">
    <property type="entry name" value="OHCU_decarbox"/>
    <property type="match status" value="1"/>
</dbReference>
<evidence type="ECO:0000256" key="2">
    <source>
        <dbReference type="SAM" id="MobiDB-lite"/>
    </source>
</evidence>
<protein>
    <submittedName>
        <fullName evidence="4">Oxo-4-hydroxy-4-carboxy-5-ureidoimidazoline decarboxylase</fullName>
    </submittedName>
</protein>
<evidence type="ECO:0000313" key="4">
    <source>
        <dbReference type="EMBL" id="KAK4174333.1"/>
    </source>
</evidence>
<dbReference type="InterPro" id="IPR018020">
    <property type="entry name" value="OHCU_decarboxylase"/>
</dbReference>
<evidence type="ECO:0000256" key="1">
    <source>
        <dbReference type="ARBA" id="ARBA00022631"/>
    </source>
</evidence>
<dbReference type="Proteomes" id="UP001302321">
    <property type="component" value="Unassembled WGS sequence"/>
</dbReference>
<evidence type="ECO:0000313" key="5">
    <source>
        <dbReference type="Proteomes" id="UP001302321"/>
    </source>
</evidence>
<dbReference type="AlphaFoldDB" id="A0AAN6W2U0"/>
<dbReference type="EMBL" id="MU866287">
    <property type="protein sequence ID" value="KAK4174333.1"/>
    <property type="molecule type" value="Genomic_DNA"/>
</dbReference>
<organism evidence="4 5">
    <name type="scientific">Triangularia setosa</name>
    <dbReference type="NCBI Taxonomy" id="2587417"/>
    <lineage>
        <taxon>Eukaryota</taxon>
        <taxon>Fungi</taxon>
        <taxon>Dikarya</taxon>
        <taxon>Ascomycota</taxon>
        <taxon>Pezizomycotina</taxon>
        <taxon>Sordariomycetes</taxon>
        <taxon>Sordariomycetidae</taxon>
        <taxon>Sordariales</taxon>
        <taxon>Podosporaceae</taxon>
        <taxon>Triangularia</taxon>
    </lineage>
</organism>
<comment type="caution">
    <text evidence="4">The sequence shown here is derived from an EMBL/GenBank/DDBJ whole genome shotgun (WGS) entry which is preliminary data.</text>
</comment>
<dbReference type="PANTHER" id="PTHR37987:SF1">
    <property type="entry name" value="OXO-4-HYDROXY-4-CARBOXY-5-UREIDOIMIDAZOLINE DECARBOXYLASE DOMAIN-CONTAINING PROTEIN"/>
    <property type="match status" value="1"/>
</dbReference>
<dbReference type="SUPFAM" id="SSF158694">
    <property type="entry name" value="UraD-Like"/>
    <property type="match status" value="1"/>
</dbReference>
<keyword evidence="1" id="KW-0659">Purine metabolism</keyword>
<reference evidence="4" key="2">
    <citation type="submission" date="2023-05" db="EMBL/GenBank/DDBJ databases">
        <authorList>
            <consortium name="Lawrence Berkeley National Laboratory"/>
            <person name="Steindorff A."/>
            <person name="Hensen N."/>
            <person name="Bonometti L."/>
            <person name="Westerberg I."/>
            <person name="Brannstrom I.O."/>
            <person name="Guillou S."/>
            <person name="Cros-Aarteil S."/>
            <person name="Calhoun S."/>
            <person name="Haridas S."/>
            <person name="Kuo A."/>
            <person name="Mondo S."/>
            <person name="Pangilinan J."/>
            <person name="Riley R."/>
            <person name="Labutti K."/>
            <person name="Andreopoulos B."/>
            <person name="Lipzen A."/>
            <person name="Chen C."/>
            <person name="Yanf M."/>
            <person name="Daum C."/>
            <person name="Ng V."/>
            <person name="Clum A."/>
            <person name="Ohm R."/>
            <person name="Martin F."/>
            <person name="Silar P."/>
            <person name="Natvig D."/>
            <person name="Lalanne C."/>
            <person name="Gautier V."/>
            <person name="Ament-Velasquez S.L."/>
            <person name="Kruys A."/>
            <person name="Hutchinson M.I."/>
            <person name="Powell A.J."/>
            <person name="Barry K."/>
            <person name="Miller A.N."/>
            <person name="Grigoriev I.V."/>
            <person name="Debuchy R."/>
            <person name="Gladieux P."/>
            <person name="Thoren M.H."/>
            <person name="Johannesson H."/>
        </authorList>
    </citation>
    <scope>NUCLEOTIDE SEQUENCE</scope>
    <source>
        <strain evidence="4">CBS 892.96</strain>
    </source>
</reference>
<feature type="domain" description="Oxo-4-hydroxy-4-carboxy-5-ureidoimidazoline decarboxylase" evidence="3">
    <location>
        <begin position="20"/>
        <end position="192"/>
    </location>
</feature>
<evidence type="ECO:0000259" key="3">
    <source>
        <dbReference type="Pfam" id="PF09349"/>
    </source>
</evidence>
<sequence>MPLLNPTATSFLPAISSLSTLPDTTVTSTLDLLFEPTSELHSLALPTIRTCSFGSYDELIDTLRGQLLTLASEVQDNSDGKKKLHHVLGSHPRLGAPKAKKQGEKEEELSEQSRHEQRQLRGGDEKEARRLAELNEEYERTFPGLRYVVFVNGRGRGVIMEDMERRIRRGDSREEEKEGIQAMCDIAKDRAKKLLKSAEEAV</sequence>
<feature type="region of interest" description="Disordered" evidence="2">
    <location>
        <begin position="79"/>
        <end position="127"/>
    </location>
</feature>
<dbReference type="Gene3D" id="1.10.3330.10">
    <property type="entry name" value="Oxo-4-hydroxy-4-carboxy-5-ureidoimidazoline decarboxylase"/>
    <property type="match status" value="1"/>
</dbReference>
<reference evidence="4" key="1">
    <citation type="journal article" date="2023" name="Mol. Phylogenet. Evol.">
        <title>Genome-scale phylogeny and comparative genomics of the fungal order Sordariales.</title>
        <authorList>
            <person name="Hensen N."/>
            <person name="Bonometti L."/>
            <person name="Westerberg I."/>
            <person name="Brannstrom I.O."/>
            <person name="Guillou S."/>
            <person name="Cros-Aarteil S."/>
            <person name="Calhoun S."/>
            <person name="Haridas S."/>
            <person name="Kuo A."/>
            <person name="Mondo S."/>
            <person name="Pangilinan J."/>
            <person name="Riley R."/>
            <person name="LaButti K."/>
            <person name="Andreopoulos B."/>
            <person name="Lipzen A."/>
            <person name="Chen C."/>
            <person name="Yan M."/>
            <person name="Daum C."/>
            <person name="Ng V."/>
            <person name="Clum A."/>
            <person name="Steindorff A."/>
            <person name="Ohm R.A."/>
            <person name="Martin F."/>
            <person name="Silar P."/>
            <person name="Natvig D.O."/>
            <person name="Lalanne C."/>
            <person name="Gautier V."/>
            <person name="Ament-Velasquez S.L."/>
            <person name="Kruys A."/>
            <person name="Hutchinson M.I."/>
            <person name="Powell A.J."/>
            <person name="Barry K."/>
            <person name="Miller A.N."/>
            <person name="Grigoriev I.V."/>
            <person name="Debuchy R."/>
            <person name="Gladieux P."/>
            <person name="Hiltunen Thoren M."/>
            <person name="Johannesson H."/>
        </authorList>
    </citation>
    <scope>NUCLEOTIDE SEQUENCE</scope>
    <source>
        <strain evidence="4">CBS 892.96</strain>
    </source>
</reference>
<name>A0AAN6W2U0_9PEZI</name>